<proteinExistence type="inferred from homology"/>
<keyword evidence="2" id="KW-0812">Transmembrane</keyword>
<dbReference type="Proteomes" id="UP000593566">
    <property type="component" value="Unassembled WGS sequence"/>
</dbReference>
<organism evidence="4 5">
    <name type="scientific">Letharia lupina</name>
    <dbReference type="NCBI Taxonomy" id="560253"/>
    <lineage>
        <taxon>Eukaryota</taxon>
        <taxon>Fungi</taxon>
        <taxon>Dikarya</taxon>
        <taxon>Ascomycota</taxon>
        <taxon>Pezizomycotina</taxon>
        <taxon>Lecanoromycetes</taxon>
        <taxon>OSLEUM clade</taxon>
        <taxon>Lecanoromycetidae</taxon>
        <taxon>Lecanorales</taxon>
        <taxon>Lecanorineae</taxon>
        <taxon>Parmeliaceae</taxon>
        <taxon>Letharia</taxon>
    </lineage>
</organism>
<dbReference type="GeneID" id="59336809"/>
<dbReference type="PANTHER" id="PTHR43083:SF4">
    <property type="entry name" value="N-GLYCOSYL-TRANSFERASE (AFU_ORTHOLOGUE AFUA_4G06870)"/>
    <property type="match status" value="1"/>
</dbReference>
<dbReference type="InterPro" id="IPR052086">
    <property type="entry name" value="Mannan_Polymerase_Subunit"/>
</dbReference>
<keyword evidence="2" id="KW-1133">Transmembrane helix</keyword>
<feature type="chain" id="PRO_5034921555" description="Glycosyltransferase family 62 protein" evidence="3">
    <location>
        <begin position="32"/>
        <end position="448"/>
    </location>
</feature>
<evidence type="ECO:0000256" key="3">
    <source>
        <dbReference type="SAM" id="SignalP"/>
    </source>
</evidence>
<reference evidence="4 5" key="1">
    <citation type="journal article" date="2020" name="Genomics">
        <title>Complete, high-quality genomes from long-read metagenomic sequencing of two wolf lichen thalli reveals enigmatic genome architecture.</title>
        <authorList>
            <person name="McKenzie S.K."/>
            <person name="Walston R.F."/>
            <person name="Allen J.L."/>
        </authorList>
    </citation>
    <scope>NUCLEOTIDE SEQUENCE [LARGE SCALE GENOMIC DNA]</scope>
    <source>
        <strain evidence="4">WasteWater1</strain>
    </source>
</reference>
<dbReference type="GO" id="GO:0006487">
    <property type="term" value="P:protein N-linked glycosylation"/>
    <property type="evidence" value="ECO:0007669"/>
    <property type="project" value="TreeGrafter"/>
</dbReference>
<evidence type="ECO:0008006" key="6">
    <source>
        <dbReference type="Google" id="ProtNLM"/>
    </source>
</evidence>
<comment type="caution">
    <text evidence="4">The sequence shown here is derived from an EMBL/GenBank/DDBJ whole genome shotgun (WGS) entry which is preliminary data.</text>
</comment>
<keyword evidence="2" id="KW-0472">Membrane</keyword>
<comment type="similarity">
    <text evidence="1">Belongs to the ANP1/MMN9/VAN1 family.</text>
</comment>
<dbReference type="RefSeq" id="XP_037155280.1">
    <property type="nucleotide sequence ID" value="XM_037299279.1"/>
</dbReference>
<dbReference type="SUPFAM" id="SSF53448">
    <property type="entry name" value="Nucleotide-diphospho-sugar transferases"/>
    <property type="match status" value="1"/>
</dbReference>
<dbReference type="EMBL" id="JACCJB010000005">
    <property type="protein sequence ID" value="KAF6226972.1"/>
    <property type="molecule type" value="Genomic_DNA"/>
</dbReference>
<gene>
    <name evidence="4" type="ORF">HO133_008413</name>
</gene>
<dbReference type="PANTHER" id="PTHR43083">
    <property type="entry name" value="MANNAN POLYMERASE II"/>
    <property type="match status" value="1"/>
</dbReference>
<name>A0A8H6FFU7_9LECA</name>
<sequence length="448" mass="50549">MFPLFRKNSSSNLSTKLCLLLLLSECTAAWALPFFSTNAPSSLDEQDRWLSTPSEVIHRSFRPTPPAPNSEDRAQKDRVLILTPLKDASFHLPHHFALLSNLTYPHHLIDLGFIIGDTVDDTRAVLDAELDKIESGKQDKAFNSCTTVLQNLGDVASQEVAARHGFAAQVDRRKKIAIVRNTLLQKTLKSTHDWVYWRDVDIAESPDGMLEDLIAHDKDVLVPRPRLPDDYNSWQETPQSEAFKERLDTEVIVFEGYSQFKTRRRHLAKLGDWRNNAALEIPLDGVGGVSLLIRAEVHRKGILPKFLARSSIPPFTFFVTDQTGIDFPIKPVDHQIETEGLARMAKIAGYGVYGLPNYVIWHFDTSEKEGNLHETPAWLWPLLGIVAVAVIVLGLRHRKWSLYQMPELRQLGFARSAKVDQKGLVDVTPLSLEANKGRMVEAPTMLKK</sequence>
<dbReference type="GO" id="GO:0000009">
    <property type="term" value="F:alpha-1,6-mannosyltransferase activity"/>
    <property type="evidence" value="ECO:0007669"/>
    <property type="project" value="TreeGrafter"/>
</dbReference>
<evidence type="ECO:0000256" key="2">
    <source>
        <dbReference type="SAM" id="Phobius"/>
    </source>
</evidence>
<evidence type="ECO:0000313" key="5">
    <source>
        <dbReference type="Proteomes" id="UP000593566"/>
    </source>
</evidence>
<dbReference type="InterPro" id="IPR029044">
    <property type="entry name" value="Nucleotide-diphossugar_trans"/>
</dbReference>
<dbReference type="Pfam" id="PF03452">
    <property type="entry name" value="Anp1"/>
    <property type="match status" value="1"/>
</dbReference>
<accession>A0A8H6FFU7</accession>
<keyword evidence="5" id="KW-1185">Reference proteome</keyword>
<dbReference type="AlphaFoldDB" id="A0A8H6FFU7"/>
<dbReference type="Gene3D" id="3.90.550.10">
    <property type="entry name" value="Spore Coat Polysaccharide Biosynthesis Protein SpsA, Chain A"/>
    <property type="match status" value="1"/>
</dbReference>
<keyword evidence="3" id="KW-0732">Signal</keyword>
<dbReference type="GO" id="GO:0000032">
    <property type="term" value="P:cell wall mannoprotein biosynthetic process"/>
    <property type="evidence" value="ECO:0007669"/>
    <property type="project" value="TreeGrafter"/>
</dbReference>
<evidence type="ECO:0000256" key="1">
    <source>
        <dbReference type="ARBA" id="ARBA00037964"/>
    </source>
</evidence>
<feature type="signal peptide" evidence="3">
    <location>
        <begin position="1"/>
        <end position="31"/>
    </location>
</feature>
<protein>
    <recommendedName>
        <fullName evidence="6">Glycosyltransferase family 62 protein</fullName>
    </recommendedName>
</protein>
<dbReference type="GO" id="GO:0000136">
    <property type="term" value="C:mannan polymerase complex"/>
    <property type="evidence" value="ECO:0007669"/>
    <property type="project" value="TreeGrafter"/>
</dbReference>
<evidence type="ECO:0000313" key="4">
    <source>
        <dbReference type="EMBL" id="KAF6226972.1"/>
    </source>
</evidence>
<feature type="transmembrane region" description="Helical" evidence="2">
    <location>
        <begin position="377"/>
        <end position="395"/>
    </location>
</feature>